<feature type="domain" description="Clp R" evidence="2">
    <location>
        <begin position="58"/>
        <end position="201"/>
    </location>
</feature>
<keyword evidence="1" id="KW-0677">Repeat</keyword>
<dbReference type="EMBL" id="JBIRPU010000013">
    <property type="protein sequence ID" value="MFI0794802.1"/>
    <property type="molecule type" value="Genomic_DNA"/>
</dbReference>
<comment type="caution">
    <text evidence="3">The sequence shown here is derived from an EMBL/GenBank/DDBJ whole genome shotgun (WGS) entry which is preliminary data.</text>
</comment>
<dbReference type="PANTHER" id="PTHR47016">
    <property type="entry name" value="ATP-DEPENDENT CLP PROTEASE ATP-BINDING SUBUNIT CLPT1, CHLOROPLASTIC"/>
    <property type="match status" value="1"/>
</dbReference>
<evidence type="ECO:0000259" key="2">
    <source>
        <dbReference type="PROSITE" id="PS51903"/>
    </source>
</evidence>
<sequence length="250" mass="26204">MPKINVYLPDELADAVRDSGVPVSAVCQRALEQAVRQVTAIRQTALGDLGADDLGERLPRFTARARTVVTLAIDRARAAGATSVGTGDLLAGMLAEGENLALHVLRAMEIDPAHVQRDLDRHRAAEPGPTGEGSLHPSTPAAGALELTTTEAIALGHNYVGCEHLLLGLVTEPDGTAGQVLRALGAEPRLVRRSVVAALAGYMHLRAQAPGVAAADPTRALAAAVHQQLQPIVARLENLERRLDAGPGQR</sequence>
<dbReference type="GO" id="GO:0006508">
    <property type="term" value="P:proteolysis"/>
    <property type="evidence" value="ECO:0007669"/>
    <property type="project" value="UniProtKB-KW"/>
</dbReference>
<gene>
    <name evidence="3" type="ORF">ACH4OY_19250</name>
</gene>
<dbReference type="Proteomes" id="UP001611075">
    <property type="component" value="Unassembled WGS sequence"/>
</dbReference>
<dbReference type="GO" id="GO:0008233">
    <property type="term" value="F:peptidase activity"/>
    <property type="evidence" value="ECO:0007669"/>
    <property type="project" value="UniProtKB-KW"/>
</dbReference>
<keyword evidence="3" id="KW-0378">Hydrolase</keyword>
<protein>
    <submittedName>
        <fullName evidence="3">Clp protease N-terminal domain-containing protein</fullName>
    </submittedName>
</protein>
<dbReference type="PANTHER" id="PTHR47016:SF5">
    <property type="entry name" value="CLP DOMAIN SUPERFAMILY PROTEIN"/>
    <property type="match status" value="1"/>
</dbReference>
<reference evidence="3 4" key="1">
    <citation type="submission" date="2024-10" db="EMBL/GenBank/DDBJ databases">
        <title>The Natural Products Discovery Center: Release of the First 8490 Sequenced Strains for Exploring Actinobacteria Biosynthetic Diversity.</title>
        <authorList>
            <person name="Kalkreuter E."/>
            <person name="Kautsar S.A."/>
            <person name="Yang D."/>
            <person name="Bader C.D."/>
            <person name="Teijaro C.N."/>
            <person name="Fluegel L."/>
            <person name="Davis C.M."/>
            <person name="Simpson J.R."/>
            <person name="Lauterbach L."/>
            <person name="Steele A.D."/>
            <person name="Gui C."/>
            <person name="Meng S."/>
            <person name="Li G."/>
            <person name="Viehrig K."/>
            <person name="Ye F."/>
            <person name="Su P."/>
            <person name="Kiefer A.F."/>
            <person name="Nichols A."/>
            <person name="Cepeda A.J."/>
            <person name="Yan W."/>
            <person name="Fan B."/>
            <person name="Jiang Y."/>
            <person name="Adhikari A."/>
            <person name="Zheng C.-J."/>
            <person name="Schuster L."/>
            <person name="Cowan T.M."/>
            <person name="Smanski M.J."/>
            <person name="Chevrette M.G."/>
            <person name="De Carvalho L.P.S."/>
            <person name="Shen B."/>
        </authorList>
    </citation>
    <scope>NUCLEOTIDE SEQUENCE [LARGE SCALE GENOMIC DNA]</scope>
    <source>
        <strain evidence="3 4">NPDC021253</strain>
    </source>
</reference>
<evidence type="ECO:0000256" key="1">
    <source>
        <dbReference type="PROSITE-ProRule" id="PRU01251"/>
    </source>
</evidence>
<dbReference type="InterPro" id="IPR004176">
    <property type="entry name" value="Clp_R_N"/>
</dbReference>
<keyword evidence="3" id="KW-0645">Protease</keyword>
<dbReference type="PROSITE" id="PS51903">
    <property type="entry name" value="CLP_R"/>
    <property type="match status" value="1"/>
</dbReference>
<evidence type="ECO:0000313" key="4">
    <source>
        <dbReference type="Proteomes" id="UP001611075"/>
    </source>
</evidence>
<proteinExistence type="predicted"/>
<accession>A0ABW7SQ09</accession>
<dbReference type="InterPro" id="IPR044217">
    <property type="entry name" value="CLPT1/2"/>
</dbReference>
<dbReference type="RefSeq" id="WP_396681441.1">
    <property type="nucleotide sequence ID" value="NZ_JBIRPU010000013.1"/>
</dbReference>
<dbReference type="Gene3D" id="1.10.1780.10">
    <property type="entry name" value="Clp, N-terminal domain"/>
    <property type="match status" value="1"/>
</dbReference>
<name>A0ABW7SQ09_9ACTN</name>
<keyword evidence="4" id="KW-1185">Reference proteome</keyword>
<dbReference type="SUPFAM" id="SSF81923">
    <property type="entry name" value="Double Clp-N motif"/>
    <property type="match status" value="1"/>
</dbReference>
<evidence type="ECO:0000313" key="3">
    <source>
        <dbReference type="EMBL" id="MFI0794802.1"/>
    </source>
</evidence>
<organism evidence="3 4">
    <name type="scientific">Micromonospora rubida</name>
    <dbReference type="NCBI Taxonomy" id="2697657"/>
    <lineage>
        <taxon>Bacteria</taxon>
        <taxon>Bacillati</taxon>
        <taxon>Actinomycetota</taxon>
        <taxon>Actinomycetes</taxon>
        <taxon>Micromonosporales</taxon>
        <taxon>Micromonosporaceae</taxon>
        <taxon>Micromonospora</taxon>
    </lineage>
</organism>
<dbReference type="InterPro" id="IPR036628">
    <property type="entry name" value="Clp_N_dom_sf"/>
</dbReference>
<dbReference type="Pfam" id="PF02861">
    <property type="entry name" value="Clp_N"/>
    <property type="match status" value="1"/>
</dbReference>